<keyword evidence="3" id="KW-0436">Ligase</keyword>
<dbReference type="PANTHER" id="PTHR43679">
    <property type="entry name" value="OCTANOYLTRANSFERASE LIPM-RELATED"/>
    <property type="match status" value="1"/>
</dbReference>
<dbReference type="PROSITE" id="PS51257">
    <property type="entry name" value="PROKAR_LIPOPROTEIN"/>
    <property type="match status" value="1"/>
</dbReference>
<dbReference type="EMBL" id="JACLYU010000006">
    <property type="protein sequence ID" value="MBM6699609.1"/>
    <property type="molecule type" value="Genomic_DNA"/>
</dbReference>
<dbReference type="Proteomes" id="UP000718821">
    <property type="component" value="Unassembled WGS sequence"/>
</dbReference>
<feature type="region of interest" description="Disordered" evidence="1">
    <location>
        <begin position="115"/>
        <end position="144"/>
    </location>
</feature>
<dbReference type="Pfam" id="PF21948">
    <property type="entry name" value="LplA-B_cat"/>
    <property type="match status" value="1"/>
</dbReference>
<keyword evidence="4" id="KW-1185">Reference proteome</keyword>
<dbReference type="Gene3D" id="3.30.930.10">
    <property type="entry name" value="Bira Bifunctional Protein, Domain 2"/>
    <property type="match status" value="1"/>
</dbReference>
<proteinExistence type="predicted"/>
<feature type="domain" description="BPL/LPL catalytic" evidence="2">
    <location>
        <begin position="192"/>
        <end position="396"/>
    </location>
</feature>
<dbReference type="PANTHER" id="PTHR43679:SF2">
    <property type="entry name" value="OCTANOYL-[GCVH]:PROTEIN N-OCTANOYLTRANSFERASE"/>
    <property type="match status" value="1"/>
</dbReference>
<protein>
    <submittedName>
        <fullName evidence="3">Lipoate--protein ligase family protein</fullName>
    </submittedName>
</protein>
<dbReference type="InterPro" id="IPR045864">
    <property type="entry name" value="aa-tRNA-synth_II/BPL/LPL"/>
</dbReference>
<evidence type="ECO:0000313" key="4">
    <source>
        <dbReference type="Proteomes" id="UP000718821"/>
    </source>
</evidence>
<accession>A0A938WWN1</accession>
<reference evidence="3" key="2">
    <citation type="journal article" date="2021" name="Sci. Rep.">
        <title>The distribution of antibiotic resistance genes in chicken gut microbiota commensals.</title>
        <authorList>
            <person name="Juricova H."/>
            <person name="Matiasovicova J."/>
            <person name="Kubasova T."/>
            <person name="Cejkova D."/>
            <person name="Rychlik I."/>
        </authorList>
    </citation>
    <scope>NUCLEOTIDE SEQUENCE</scope>
    <source>
        <strain evidence="3">An836</strain>
    </source>
</reference>
<dbReference type="AlphaFoldDB" id="A0A938WWN1"/>
<dbReference type="PROSITE" id="PS51733">
    <property type="entry name" value="BPL_LPL_CATALYTIC"/>
    <property type="match status" value="1"/>
</dbReference>
<reference evidence="3" key="1">
    <citation type="submission" date="2020-08" db="EMBL/GenBank/DDBJ databases">
        <authorList>
            <person name="Cejkova D."/>
            <person name="Kubasova T."/>
            <person name="Jahodarova E."/>
            <person name="Rychlik I."/>
        </authorList>
    </citation>
    <scope>NUCLEOTIDE SEQUENCE</scope>
    <source>
        <strain evidence="3">An836</strain>
    </source>
</reference>
<dbReference type="RefSeq" id="WP_204468498.1">
    <property type="nucleotide sequence ID" value="NZ_JACLYU010000006.1"/>
</dbReference>
<name>A0A938WWN1_9BIFI</name>
<evidence type="ECO:0000313" key="3">
    <source>
        <dbReference type="EMBL" id="MBM6699609.1"/>
    </source>
</evidence>
<dbReference type="GO" id="GO:0016874">
    <property type="term" value="F:ligase activity"/>
    <property type="evidence" value="ECO:0007669"/>
    <property type="project" value="UniProtKB-KW"/>
</dbReference>
<dbReference type="InterPro" id="IPR004143">
    <property type="entry name" value="BPL_LPL_catalytic"/>
</dbReference>
<gene>
    <name evidence="3" type="ORF">H7U32_04630</name>
</gene>
<organism evidence="3 4">
    <name type="scientific">Bifidobacterium pullorum subsp. saeculare</name>
    <dbReference type="NCBI Taxonomy" id="78257"/>
    <lineage>
        <taxon>Bacteria</taxon>
        <taxon>Bacillati</taxon>
        <taxon>Actinomycetota</taxon>
        <taxon>Actinomycetes</taxon>
        <taxon>Bifidobacteriales</taxon>
        <taxon>Bifidobacteriaceae</taxon>
        <taxon>Bifidobacterium</taxon>
    </lineage>
</organism>
<evidence type="ECO:0000259" key="2">
    <source>
        <dbReference type="PROSITE" id="PS51733"/>
    </source>
</evidence>
<feature type="region of interest" description="Disordered" evidence="1">
    <location>
        <begin position="307"/>
        <end position="329"/>
    </location>
</feature>
<evidence type="ECO:0000256" key="1">
    <source>
        <dbReference type="SAM" id="MobiDB-lite"/>
    </source>
</evidence>
<comment type="caution">
    <text evidence="3">The sequence shown here is derived from an EMBL/GenBank/DDBJ whole genome shotgun (WGS) entry which is preliminary data.</text>
</comment>
<dbReference type="InterPro" id="IPR050664">
    <property type="entry name" value="Octanoyltrans_LipM/LipL"/>
</dbReference>
<dbReference type="CDD" id="cd16443">
    <property type="entry name" value="LplA"/>
    <property type="match status" value="1"/>
</dbReference>
<dbReference type="SUPFAM" id="SSF55681">
    <property type="entry name" value="Class II aaRS and biotin synthetases"/>
    <property type="match status" value="1"/>
</dbReference>
<sequence>MDDWARGEYKVPGGKLVAVSVAIGAAACTCPIGPVDFAVHTDVRHQDVRVDGDFFVDPADDAPALLADIARALAAGEPAQAALDRHPGVRLVGIDAAAIDTAYARALAAAAGSNPAVATGHRTQPEHPHPSHGLPADTPAGGDAIAAVGEDSEFARRWERLGRDLVVVHDAPREPAEQMALDKRWAREVAAGLRPPTLRLWEWASPCVVIGRFQSLPDEVHEAAARAEGFAVVRRCTGGGAMVVRPQHTITYSLYVPAWFVGGLDARAAYRLCDRPIVRALADLGIAVGFSGLNDIASPLGKIGGAAQRRFPAPPSSPAQADPRRPAGGATLHHTTLAYDFDADLMARLLNTSPEKLADKAVRSARRRVDPLRRQTDLTRGQVVAHLLAAMPGHRA</sequence>